<dbReference type="InterPro" id="IPR012337">
    <property type="entry name" value="RNaseH-like_sf"/>
</dbReference>
<evidence type="ECO:0000313" key="4">
    <source>
        <dbReference type="Proteomes" id="UP000663889"/>
    </source>
</evidence>
<accession>A0A815V308</accession>
<dbReference type="PANTHER" id="PTHR47611:SF1">
    <property type="entry name" value="CCHC-TYPE DOMAIN-CONTAINING PROTEIN"/>
    <property type="match status" value="1"/>
</dbReference>
<feature type="domain" description="HAT C-terminal dimerisation" evidence="2">
    <location>
        <begin position="70"/>
        <end position="149"/>
    </location>
</feature>
<proteinExistence type="predicted"/>
<feature type="region of interest" description="Disordered" evidence="1">
    <location>
        <begin position="1"/>
        <end position="25"/>
    </location>
</feature>
<sequence>MQVLQKEIHKRTTANQSSSSFDSSSTPIMMSVLTSSSEKKTTEIRKKNLLSLWFDDPRSPTFTVDEFASWMSSTLTLDDEENDDILGFWSYHNQSFPIISTIVRDIFAIPASNTTVERLFSISKYTITDKRTRLRMEKIHKLMFLRKNLNILKAIFDNQTGDNEQNQEK</sequence>
<name>A0A815V308_9BILA</name>
<dbReference type="Pfam" id="PF05699">
    <property type="entry name" value="Dimer_Tnp_hAT"/>
    <property type="match status" value="1"/>
</dbReference>
<comment type="caution">
    <text evidence="3">The sequence shown here is derived from an EMBL/GenBank/DDBJ whole genome shotgun (WGS) entry which is preliminary data.</text>
</comment>
<evidence type="ECO:0000256" key="1">
    <source>
        <dbReference type="SAM" id="MobiDB-lite"/>
    </source>
</evidence>
<dbReference type="InterPro" id="IPR008906">
    <property type="entry name" value="HATC_C_dom"/>
</dbReference>
<dbReference type="AlphaFoldDB" id="A0A815V308"/>
<dbReference type="PANTHER" id="PTHR47611">
    <property type="entry name" value="HAT DIMERISATION DOMAIN, C-TERMINAL"/>
    <property type="match status" value="1"/>
</dbReference>
<dbReference type="EMBL" id="CAJNOU010007642">
    <property type="protein sequence ID" value="CAF1527804.1"/>
    <property type="molecule type" value="Genomic_DNA"/>
</dbReference>
<gene>
    <name evidence="3" type="ORF">SEV965_LOCUS37361</name>
</gene>
<dbReference type="Proteomes" id="UP000663889">
    <property type="component" value="Unassembled WGS sequence"/>
</dbReference>
<dbReference type="SUPFAM" id="SSF53098">
    <property type="entry name" value="Ribonuclease H-like"/>
    <property type="match status" value="1"/>
</dbReference>
<protein>
    <recommendedName>
        <fullName evidence="2">HAT C-terminal dimerisation domain-containing protein</fullName>
    </recommendedName>
</protein>
<evidence type="ECO:0000313" key="3">
    <source>
        <dbReference type="EMBL" id="CAF1527804.1"/>
    </source>
</evidence>
<reference evidence="3" key="1">
    <citation type="submission" date="2021-02" db="EMBL/GenBank/DDBJ databases">
        <authorList>
            <person name="Nowell W R."/>
        </authorList>
    </citation>
    <scope>NUCLEOTIDE SEQUENCE</scope>
</reference>
<organism evidence="3 4">
    <name type="scientific">Rotaria sordida</name>
    <dbReference type="NCBI Taxonomy" id="392033"/>
    <lineage>
        <taxon>Eukaryota</taxon>
        <taxon>Metazoa</taxon>
        <taxon>Spiralia</taxon>
        <taxon>Gnathifera</taxon>
        <taxon>Rotifera</taxon>
        <taxon>Eurotatoria</taxon>
        <taxon>Bdelloidea</taxon>
        <taxon>Philodinida</taxon>
        <taxon>Philodinidae</taxon>
        <taxon>Rotaria</taxon>
    </lineage>
</organism>
<evidence type="ECO:0000259" key="2">
    <source>
        <dbReference type="Pfam" id="PF05699"/>
    </source>
</evidence>
<dbReference type="GO" id="GO:0046983">
    <property type="term" value="F:protein dimerization activity"/>
    <property type="evidence" value="ECO:0007669"/>
    <property type="project" value="InterPro"/>
</dbReference>